<dbReference type="InterPro" id="IPR045863">
    <property type="entry name" value="CorA_TM1_TM2"/>
</dbReference>
<evidence type="ECO:0000256" key="1">
    <source>
        <dbReference type="ARBA" id="ARBA00004651"/>
    </source>
</evidence>
<proteinExistence type="predicted"/>
<gene>
    <name evidence="6" type="ORF">C1H76_6208</name>
</gene>
<evidence type="ECO:0000313" key="6">
    <source>
        <dbReference type="EMBL" id="TKX21712.1"/>
    </source>
</evidence>
<keyword evidence="2 5" id="KW-0812">Transmembrane</keyword>
<dbReference type="GO" id="GO:0000287">
    <property type="term" value="F:magnesium ion binding"/>
    <property type="evidence" value="ECO:0007669"/>
    <property type="project" value="TreeGrafter"/>
</dbReference>
<dbReference type="GO" id="GO:0015087">
    <property type="term" value="F:cobalt ion transmembrane transporter activity"/>
    <property type="evidence" value="ECO:0007669"/>
    <property type="project" value="TreeGrafter"/>
</dbReference>
<name>A0A4V6DTR9_9PEZI</name>
<dbReference type="InterPro" id="IPR002523">
    <property type="entry name" value="MgTranspt_CorA/ZnTranspt_ZntB"/>
</dbReference>
<feature type="transmembrane region" description="Helical" evidence="5">
    <location>
        <begin position="459"/>
        <end position="480"/>
    </location>
</feature>
<evidence type="ECO:0000256" key="3">
    <source>
        <dbReference type="ARBA" id="ARBA00022989"/>
    </source>
</evidence>
<keyword evidence="3 5" id="KW-1133">Transmembrane helix</keyword>
<evidence type="ECO:0000256" key="4">
    <source>
        <dbReference type="ARBA" id="ARBA00023136"/>
    </source>
</evidence>
<dbReference type="GO" id="GO:0015095">
    <property type="term" value="F:magnesium ion transmembrane transporter activity"/>
    <property type="evidence" value="ECO:0007669"/>
    <property type="project" value="TreeGrafter"/>
</dbReference>
<evidence type="ECO:0000256" key="5">
    <source>
        <dbReference type="SAM" id="Phobius"/>
    </source>
</evidence>
<comment type="subcellular location">
    <subcellularLocation>
        <location evidence="1">Cell membrane</location>
        <topology evidence="1">Multi-pass membrane protein</topology>
    </subcellularLocation>
</comment>
<dbReference type="Pfam" id="PF01544">
    <property type="entry name" value="CorA"/>
    <property type="match status" value="1"/>
</dbReference>
<feature type="transmembrane region" description="Helical" evidence="5">
    <location>
        <begin position="492"/>
        <end position="512"/>
    </location>
</feature>
<evidence type="ECO:0000313" key="7">
    <source>
        <dbReference type="Proteomes" id="UP000308133"/>
    </source>
</evidence>
<dbReference type="GO" id="GO:0005886">
    <property type="term" value="C:plasma membrane"/>
    <property type="evidence" value="ECO:0007669"/>
    <property type="project" value="UniProtKB-SubCell"/>
</dbReference>
<reference evidence="6 7" key="1">
    <citation type="submission" date="2018-02" db="EMBL/GenBank/DDBJ databases">
        <title>Draft genome sequences of Elsinoe sp., causing black scab on jojoba.</title>
        <authorList>
            <person name="Stodart B."/>
            <person name="Jeffress S."/>
            <person name="Ash G."/>
            <person name="Arun Chinnappa K."/>
        </authorList>
    </citation>
    <scope>NUCLEOTIDE SEQUENCE [LARGE SCALE GENOMIC DNA]</scope>
    <source>
        <strain evidence="6 7">Hillstone_2</strain>
    </source>
</reference>
<dbReference type="Gene3D" id="1.20.58.340">
    <property type="entry name" value="Magnesium transport protein CorA, transmembrane region"/>
    <property type="match status" value="1"/>
</dbReference>
<evidence type="ECO:0000256" key="2">
    <source>
        <dbReference type="ARBA" id="ARBA00022692"/>
    </source>
</evidence>
<dbReference type="SUPFAM" id="SSF144083">
    <property type="entry name" value="Magnesium transport protein CorA, transmembrane region"/>
    <property type="match status" value="1"/>
</dbReference>
<dbReference type="PANTHER" id="PTHR46494">
    <property type="entry name" value="CORA FAMILY METAL ION TRANSPORTER (EUROFUNG)"/>
    <property type="match status" value="1"/>
</dbReference>
<accession>A0A4V6DTR9</accession>
<dbReference type="EMBL" id="PTQR01000080">
    <property type="protein sequence ID" value="TKX21712.1"/>
    <property type="molecule type" value="Genomic_DNA"/>
</dbReference>
<dbReference type="AlphaFoldDB" id="A0A4V6DTR9"/>
<protein>
    <submittedName>
        <fullName evidence="6">CorA-like Mg2+ transporter-like protein 3</fullName>
    </submittedName>
</protein>
<comment type="caution">
    <text evidence="6">The sequence shown here is derived from an EMBL/GenBank/DDBJ whole genome shotgun (WGS) entry which is preliminary data.</text>
</comment>
<keyword evidence="4 5" id="KW-0472">Membrane</keyword>
<dbReference type="Proteomes" id="UP000308133">
    <property type="component" value="Unassembled WGS sequence"/>
</dbReference>
<dbReference type="PANTHER" id="PTHR46494:SF1">
    <property type="entry name" value="CORA FAMILY METAL ION TRANSPORTER (EUROFUNG)"/>
    <property type="match status" value="1"/>
</dbReference>
<sequence>MSDPEDSATPADYAKAVAAQARRHMNDSPFFGQIFKVLSERLDCERQLNDDQSTSIDVTLHLLPRCGDKIVQHLSDTSELDNLEAVVTTLTSSPPEASPAVQILFLHGHQPPQCLTRVGARYKVNPRTYLRHLQYLWFNSQSRLFASPSLPSASVDIVSLCVVTLVQRKAMGTPLEDMRCYAKQAMEKYLHEVYIGRGLNTGDSIVRASWIHSPEYFSVEQEITISLQRKDGSWSLLIWTDIARELSNSPDIPWRAAPASKPAQSSFLTNWLSLANLWKKPAQSELLIAIRKLHTPSLSSLRSSSPYGDQLEAKLMAADPFYCLSELFKLSAYSIDHLLKLIEGRIQESTGYNLSHSQQTSHADLLYHQDILNRMRKRVVNSLGDIRNYRHSWPKTTNPQQKAQVDCVTDGLQQDFQDLQDRIDRLLTRCHEGMNMCMSLAAINGAEKARLQAERIGQLTWLAFFYTPLSFTTSFFGMNLADFGEKGGLPTYLWFAVSVPIVTISYLVLLLVGKYGKK</sequence>
<organism evidence="6 7">
    <name type="scientific">Elsinoe australis</name>
    <dbReference type="NCBI Taxonomy" id="40998"/>
    <lineage>
        <taxon>Eukaryota</taxon>
        <taxon>Fungi</taxon>
        <taxon>Dikarya</taxon>
        <taxon>Ascomycota</taxon>
        <taxon>Pezizomycotina</taxon>
        <taxon>Dothideomycetes</taxon>
        <taxon>Dothideomycetidae</taxon>
        <taxon>Myriangiales</taxon>
        <taxon>Elsinoaceae</taxon>
        <taxon>Elsinoe</taxon>
    </lineage>
</organism>
<dbReference type="GO" id="GO:0050897">
    <property type="term" value="F:cobalt ion binding"/>
    <property type="evidence" value="ECO:0007669"/>
    <property type="project" value="TreeGrafter"/>
</dbReference>